<feature type="transmembrane region" description="Helical" evidence="1">
    <location>
        <begin position="51"/>
        <end position="69"/>
    </location>
</feature>
<dbReference type="InterPro" id="IPR018750">
    <property type="entry name" value="DUF2306_membrane"/>
</dbReference>
<feature type="transmembrane region" description="Helical" evidence="1">
    <location>
        <begin position="109"/>
        <end position="129"/>
    </location>
</feature>
<proteinExistence type="predicted"/>
<protein>
    <submittedName>
        <fullName evidence="2">DUF2306 domain-containing protein</fullName>
    </submittedName>
</protein>
<sequence>MDFLAHHLPDNRWFLYAHIAVAPLALALLPVQLNGRLRKRYPKLHRWAGRFYVLLITLSGVAALQLAATTQAGPVAAAGFALLGVIWLIVTGLGFLTGWKRDFVQHRRWMVRSAALTFAAVTLRVYLALSMVLGLPFEPAYTAIAWLCWVPNLIVAEIYLRGGSRMNQRVTPIA</sequence>
<dbReference type="Pfam" id="PF10067">
    <property type="entry name" value="DUF2306"/>
    <property type="match status" value="1"/>
</dbReference>
<evidence type="ECO:0000256" key="1">
    <source>
        <dbReference type="SAM" id="Phobius"/>
    </source>
</evidence>
<comment type="caution">
    <text evidence="2">The sequence shown here is derived from an EMBL/GenBank/DDBJ whole genome shotgun (WGS) entry which is preliminary data.</text>
</comment>
<keyword evidence="1" id="KW-0812">Transmembrane</keyword>
<evidence type="ECO:0000313" key="2">
    <source>
        <dbReference type="EMBL" id="MBS8259947.1"/>
    </source>
</evidence>
<feature type="transmembrane region" description="Helical" evidence="1">
    <location>
        <begin position="141"/>
        <end position="160"/>
    </location>
</feature>
<reference evidence="2" key="2">
    <citation type="journal article" date="2021" name="Microorganisms">
        <title>Bacterial Dimethylsulfoniopropionate Biosynthesis in the East China Sea.</title>
        <authorList>
            <person name="Liu J."/>
            <person name="Zhang Y."/>
            <person name="Liu J."/>
            <person name="Zhong H."/>
            <person name="Williams B.T."/>
            <person name="Zheng Y."/>
            <person name="Curson A.R.J."/>
            <person name="Sun C."/>
            <person name="Sun H."/>
            <person name="Song D."/>
            <person name="Wagner Mackenzie B."/>
            <person name="Bermejo Martinez A."/>
            <person name="Todd J.D."/>
            <person name="Zhang X.H."/>
        </authorList>
    </citation>
    <scope>NUCLEOTIDE SEQUENCE</scope>
    <source>
        <strain evidence="2">AESS21</strain>
    </source>
</reference>
<reference evidence="2" key="1">
    <citation type="submission" date="2018-08" db="EMBL/GenBank/DDBJ databases">
        <authorList>
            <person name="Jin W."/>
            <person name="Wang H."/>
            <person name="Yang Y."/>
            <person name="Li M."/>
            <person name="Liu J."/>
        </authorList>
    </citation>
    <scope>NUCLEOTIDE SEQUENCE</scope>
    <source>
        <strain evidence="2">AESS21</strain>
    </source>
</reference>
<dbReference type="AlphaFoldDB" id="A0A944CCJ2"/>
<organism evidence="2 3">
    <name type="scientific">Roseibium polysiphoniae</name>
    <dbReference type="NCBI Taxonomy" id="2571221"/>
    <lineage>
        <taxon>Bacteria</taxon>
        <taxon>Pseudomonadati</taxon>
        <taxon>Pseudomonadota</taxon>
        <taxon>Alphaproteobacteria</taxon>
        <taxon>Hyphomicrobiales</taxon>
        <taxon>Stappiaceae</taxon>
        <taxon>Roseibium</taxon>
    </lineage>
</organism>
<dbReference type="Proteomes" id="UP000705379">
    <property type="component" value="Unassembled WGS sequence"/>
</dbReference>
<keyword evidence="1" id="KW-1133">Transmembrane helix</keyword>
<name>A0A944CCJ2_9HYPH</name>
<feature type="transmembrane region" description="Helical" evidence="1">
    <location>
        <begin position="75"/>
        <end position="97"/>
    </location>
</feature>
<evidence type="ECO:0000313" key="3">
    <source>
        <dbReference type="Proteomes" id="UP000705379"/>
    </source>
</evidence>
<dbReference type="EMBL" id="QTKU01000001">
    <property type="protein sequence ID" value="MBS8259947.1"/>
    <property type="molecule type" value="Genomic_DNA"/>
</dbReference>
<gene>
    <name evidence="2" type="ORF">DYI23_06920</name>
</gene>
<accession>A0A944CCJ2</accession>
<keyword evidence="1" id="KW-0472">Membrane</keyword>
<feature type="transmembrane region" description="Helical" evidence="1">
    <location>
        <begin position="13"/>
        <end position="31"/>
    </location>
</feature>